<keyword evidence="2" id="KW-0238">DNA-binding</keyword>
<dbReference type="Proteomes" id="UP000177982">
    <property type="component" value="Unassembled WGS sequence"/>
</dbReference>
<dbReference type="InterPro" id="IPR001845">
    <property type="entry name" value="HTH_ArsR_DNA-bd_dom"/>
</dbReference>
<dbReference type="EMBL" id="MHQO01000061">
    <property type="protein sequence ID" value="OHA05108.1"/>
    <property type="molecule type" value="Genomic_DNA"/>
</dbReference>
<evidence type="ECO:0000313" key="6">
    <source>
        <dbReference type="Proteomes" id="UP000177982"/>
    </source>
</evidence>
<dbReference type="CDD" id="cd00090">
    <property type="entry name" value="HTH_ARSR"/>
    <property type="match status" value="1"/>
</dbReference>
<keyword evidence="1" id="KW-0805">Transcription regulation</keyword>
<proteinExistence type="predicted"/>
<dbReference type="InterPro" id="IPR051011">
    <property type="entry name" value="Metal_resp_trans_reg"/>
</dbReference>
<evidence type="ECO:0000313" key="5">
    <source>
        <dbReference type="EMBL" id="OHA05108.1"/>
    </source>
</evidence>
<dbReference type="PROSITE" id="PS50987">
    <property type="entry name" value="HTH_ARSR_2"/>
    <property type="match status" value="1"/>
</dbReference>
<evidence type="ECO:0000256" key="3">
    <source>
        <dbReference type="ARBA" id="ARBA00023163"/>
    </source>
</evidence>
<feature type="domain" description="HTH arsR-type" evidence="4">
    <location>
        <begin position="1"/>
        <end position="93"/>
    </location>
</feature>
<dbReference type="Pfam" id="PF01022">
    <property type="entry name" value="HTH_5"/>
    <property type="match status" value="1"/>
</dbReference>
<dbReference type="PANTHER" id="PTHR43132">
    <property type="entry name" value="ARSENICAL RESISTANCE OPERON REPRESSOR ARSR-RELATED"/>
    <property type="match status" value="1"/>
</dbReference>
<dbReference type="InterPro" id="IPR011991">
    <property type="entry name" value="ArsR-like_HTH"/>
</dbReference>
<name>A0A1G2L0A0_9BACT</name>
<gene>
    <name evidence="5" type="ORF">A2934_05095</name>
</gene>
<dbReference type="Gene3D" id="1.10.10.10">
    <property type="entry name" value="Winged helix-like DNA-binding domain superfamily/Winged helix DNA-binding domain"/>
    <property type="match status" value="1"/>
</dbReference>
<reference evidence="5 6" key="1">
    <citation type="journal article" date="2016" name="Nat. Commun.">
        <title>Thousands of microbial genomes shed light on interconnected biogeochemical processes in an aquifer system.</title>
        <authorList>
            <person name="Anantharaman K."/>
            <person name="Brown C.T."/>
            <person name="Hug L.A."/>
            <person name="Sharon I."/>
            <person name="Castelle C.J."/>
            <person name="Probst A.J."/>
            <person name="Thomas B.C."/>
            <person name="Singh A."/>
            <person name="Wilkins M.J."/>
            <person name="Karaoz U."/>
            <person name="Brodie E.L."/>
            <person name="Williams K.H."/>
            <person name="Hubbard S.S."/>
            <person name="Banfield J.F."/>
        </authorList>
    </citation>
    <scope>NUCLEOTIDE SEQUENCE [LARGE SCALE GENOMIC DNA]</scope>
</reference>
<dbReference type="PRINTS" id="PR00778">
    <property type="entry name" value="HTHARSR"/>
</dbReference>
<keyword evidence="3" id="KW-0804">Transcription</keyword>
<dbReference type="SMART" id="SM00418">
    <property type="entry name" value="HTH_ARSR"/>
    <property type="match status" value="1"/>
</dbReference>
<evidence type="ECO:0000259" key="4">
    <source>
        <dbReference type="PROSITE" id="PS50987"/>
    </source>
</evidence>
<dbReference type="SUPFAM" id="SSF46785">
    <property type="entry name" value="Winged helix' DNA-binding domain"/>
    <property type="match status" value="1"/>
</dbReference>
<organism evidence="5 6">
    <name type="scientific">Candidatus Sungbacteria bacterium RIFCSPLOWO2_01_FULL_47_10</name>
    <dbReference type="NCBI Taxonomy" id="1802276"/>
    <lineage>
        <taxon>Bacteria</taxon>
        <taxon>Candidatus Sungiibacteriota</taxon>
    </lineage>
</organism>
<sequence length="93" mass="10816">MREKELEKILKALANQRRLRIIRLLFKRKELPVADIAESIGLSFKATSKHVNILHHVDILERRQESLTVYYRLAKPLPPVAKCLAPFVSNSRE</sequence>
<dbReference type="PANTHER" id="PTHR43132:SF2">
    <property type="entry name" value="ARSENICAL RESISTANCE OPERON REPRESSOR ARSR-RELATED"/>
    <property type="match status" value="1"/>
</dbReference>
<accession>A0A1G2L0A0</accession>
<comment type="caution">
    <text evidence="5">The sequence shown here is derived from an EMBL/GenBank/DDBJ whole genome shotgun (WGS) entry which is preliminary data.</text>
</comment>
<protein>
    <recommendedName>
        <fullName evidence="4">HTH arsR-type domain-containing protein</fullName>
    </recommendedName>
</protein>
<dbReference type="NCBIfam" id="NF033788">
    <property type="entry name" value="HTH_metalloreg"/>
    <property type="match status" value="1"/>
</dbReference>
<evidence type="ECO:0000256" key="2">
    <source>
        <dbReference type="ARBA" id="ARBA00023125"/>
    </source>
</evidence>
<dbReference type="InterPro" id="IPR036388">
    <property type="entry name" value="WH-like_DNA-bd_sf"/>
</dbReference>
<dbReference type="AlphaFoldDB" id="A0A1G2L0A0"/>
<dbReference type="GO" id="GO:0003700">
    <property type="term" value="F:DNA-binding transcription factor activity"/>
    <property type="evidence" value="ECO:0007669"/>
    <property type="project" value="InterPro"/>
</dbReference>
<dbReference type="GO" id="GO:0003677">
    <property type="term" value="F:DNA binding"/>
    <property type="evidence" value="ECO:0007669"/>
    <property type="project" value="UniProtKB-KW"/>
</dbReference>
<dbReference type="InterPro" id="IPR036390">
    <property type="entry name" value="WH_DNA-bd_sf"/>
</dbReference>
<evidence type="ECO:0000256" key="1">
    <source>
        <dbReference type="ARBA" id="ARBA00023015"/>
    </source>
</evidence>